<gene>
    <name evidence="5" type="ORF">ACFQ07_18285</name>
</gene>
<comment type="similarity">
    <text evidence="2">Belongs to the bacterial solute-binding protein 2 family.</text>
</comment>
<dbReference type="InterPro" id="IPR028082">
    <property type="entry name" value="Peripla_BP_I"/>
</dbReference>
<protein>
    <submittedName>
        <fullName evidence="5">Sugar ABC transporter substrate-binding protein</fullName>
    </submittedName>
</protein>
<evidence type="ECO:0000313" key="6">
    <source>
        <dbReference type="Proteomes" id="UP001597083"/>
    </source>
</evidence>
<reference evidence="6" key="1">
    <citation type="journal article" date="2019" name="Int. J. Syst. Evol. Microbiol.">
        <title>The Global Catalogue of Microorganisms (GCM) 10K type strain sequencing project: providing services to taxonomists for standard genome sequencing and annotation.</title>
        <authorList>
            <consortium name="The Broad Institute Genomics Platform"/>
            <consortium name="The Broad Institute Genome Sequencing Center for Infectious Disease"/>
            <person name="Wu L."/>
            <person name="Ma J."/>
        </authorList>
    </citation>
    <scope>NUCLEOTIDE SEQUENCE [LARGE SCALE GENOMIC DNA]</scope>
    <source>
        <strain evidence="6">JCM 31696</strain>
    </source>
</reference>
<dbReference type="PANTHER" id="PTHR46847:SF1">
    <property type="entry name" value="D-ALLOSE-BINDING PERIPLASMIC PROTEIN-RELATED"/>
    <property type="match status" value="1"/>
</dbReference>
<dbReference type="InterPro" id="IPR025997">
    <property type="entry name" value="SBP_2_dom"/>
</dbReference>
<dbReference type="EMBL" id="JBHTIR010002758">
    <property type="protein sequence ID" value="MFD0854192.1"/>
    <property type="molecule type" value="Genomic_DNA"/>
</dbReference>
<comment type="subcellular location">
    <subcellularLocation>
        <location evidence="1">Cell envelope</location>
    </subcellularLocation>
</comment>
<sequence>GRGGDGGGAPHQRKIVIGWTPGDITGVYKTATDFFNKSAQDANRHGFDIEVISRAPQAHTAFQEQVKIIEDYVSRKVDAIAISPVDPEAIKPAIRRANEAGIPVILVNLLEEQKDVKISSYVGFDNADAAAVSAYSILDYYGGPGVLGTGPKVDVKPDTYLDRKWWEGVYAGADKSRPKASGAVIEGIAGTLFSQERLEGFNAVMRSYPGIKVQGNPIAADWNREKGVRATETFLSRYRPPDLNFIWAASNEMGLGAMLTTERKGLLDASGGGTPA</sequence>
<dbReference type="SUPFAM" id="SSF53822">
    <property type="entry name" value="Periplasmic binding protein-like I"/>
    <property type="match status" value="1"/>
</dbReference>
<evidence type="ECO:0000256" key="1">
    <source>
        <dbReference type="ARBA" id="ARBA00004196"/>
    </source>
</evidence>
<dbReference type="Pfam" id="PF13407">
    <property type="entry name" value="Peripla_BP_4"/>
    <property type="match status" value="1"/>
</dbReference>
<evidence type="ECO:0000313" key="5">
    <source>
        <dbReference type="EMBL" id="MFD0854192.1"/>
    </source>
</evidence>
<dbReference type="Gene3D" id="3.40.50.2300">
    <property type="match status" value="2"/>
</dbReference>
<feature type="domain" description="Periplasmic binding protein" evidence="4">
    <location>
        <begin position="35"/>
        <end position="267"/>
    </location>
</feature>
<name>A0ABW3CKV9_9ACTN</name>
<keyword evidence="3" id="KW-0732">Signal</keyword>
<keyword evidence="6" id="KW-1185">Reference proteome</keyword>
<dbReference type="Proteomes" id="UP001597083">
    <property type="component" value="Unassembled WGS sequence"/>
</dbReference>
<dbReference type="PANTHER" id="PTHR46847">
    <property type="entry name" value="D-ALLOSE-BINDING PERIPLASMIC PROTEIN-RELATED"/>
    <property type="match status" value="1"/>
</dbReference>
<evidence type="ECO:0000259" key="4">
    <source>
        <dbReference type="Pfam" id="PF13407"/>
    </source>
</evidence>
<feature type="non-terminal residue" evidence="5">
    <location>
        <position position="1"/>
    </location>
</feature>
<dbReference type="CDD" id="cd01536">
    <property type="entry name" value="PBP1_ABC_sugar_binding-like"/>
    <property type="match status" value="1"/>
</dbReference>
<comment type="caution">
    <text evidence="5">The sequence shown here is derived from an EMBL/GenBank/DDBJ whole genome shotgun (WGS) entry which is preliminary data.</text>
</comment>
<feature type="non-terminal residue" evidence="5">
    <location>
        <position position="276"/>
    </location>
</feature>
<accession>A0ABW3CKV9</accession>
<evidence type="ECO:0000256" key="2">
    <source>
        <dbReference type="ARBA" id="ARBA00007639"/>
    </source>
</evidence>
<organism evidence="5 6">
    <name type="scientific">Actinomadura adrarensis</name>
    <dbReference type="NCBI Taxonomy" id="1819600"/>
    <lineage>
        <taxon>Bacteria</taxon>
        <taxon>Bacillati</taxon>
        <taxon>Actinomycetota</taxon>
        <taxon>Actinomycetes</taxon>
        <taxon>Streptosporangiales</taxon>
        <taxon>Thermomonosporaceae</taxon>
        <taxon>Actinomadura</taxon>
    </lineage>
</organism>
<proteinExistence type="inferred from homology"/>
<evidence type="ECO:0000256" key="3">
    <source>
        <dbReference type="ARBA" id="ARBA00022729"/>
    </source>
</evidence>